<dbReference type="PANTHER" id="PTHR30472:SF25">
    <property type="entry name" value="ABC TRANSPORTER PERMEASE PROTEIN MJ0876-RELATED"/>
    <property type="match status" value="1"/>
</dbReference>
<feature type="transmembrane region" description="Helical" evidence="8">
    <location>
        <begin position="309"/>
        <end position="328"/>
    </location>
</feature>
<comment type="subcellular location">
    <subcellularLocation>
        <location evidence="1">Cell membrane</location>
        <topology evidence="1">Multi-pass membrane protein</topology>
    </subcellularLocation>
</comment>
<dbReference type="SUPFAM" id="SSF81345">
    <property type="entry name" value="ABC transporter involved in vitamin B12 uptake, BtuC"/>
    <property type="match status" value="1"/>
</dbReference>
<evidence type="ECO:0000256" key="1">
    <source>
        <dbReference type="ARBA" id="ARBA00004651"/>
    </source>
</evidence>
<evidence type="ECO:0000256" key="8">
    <source>
        <dbReference type="SAM" id="Phobius"/>
    </source>
</evidence>
<feature type="transmembrane region" description="Helical" evidence="8">
    <location>
        <begin position="280"/>
        <end position="303"/>
    </location>
</feature>
<sequence length="337" mass="35566">MRAGKAQTFKETPVFFLLFLMLLCACLASIALGSVPICLPDLLGVLSGRIREGTEYTLIWQIRIPRTLACLGAGLGLSSSGLILQNVMNNALASPNTIGVNSGAGFAVMLSMVFFPTAIEVRGPFAFIGALVTALLIFGLAYLTDSSRITVILAGITVSAFLGAGMSLIKILDSDLLININTFLVGSLSAMSYSQIAIPLVMIVIAFLITALLSKGLNILSLGDDIASGLGMNVSRIRLIFLILASLLAGTVISYAGLISFVGLIVPHIARKIFANDNRLLLPASGLLGAVYVLLCDLLGRTLIAPYELPAGIIMSFIGGPFFLYLLLRKKGGRRLG</sequence>
<evidence type="ECO:0000256" key="7">
    <source>
        <dbReference type="ARBA" id="ARBA00023136"/>
    </source>
</evidence>
<evidence type="ECO:0000256" key="5">
    <source>
        <dbReference type="ARBA" id="ARBA00022692"/>
    </source>
</evidence>
<keyword evidence="5 8" id="KW-0812">Transmembrane</keyword>
<dbReference type="CDD" id="cd06550">
    <property type="entry name" value="TM_ABC_iron-siderophores_like"/>
    <property type="match status" value="1"/>
</dbReference>
<evidence type="ECO:0000256" key="3">
    <source>
        <dbReference type="ARBA" id="ARBA00022448"/>
    </source>
</evidence>
<accession>C4G8C8</accession>
<protein>
    <submittedName>
        <fullName evidence="9">Iron chelate uptake ABC transporter, FeCT family, permease protein</fullName>
    </submittedName>
</protein>
<dbReference type="Gene3D" id="1.10.3470.10">
    <property type="entry name" value="ABC transporter involved in vitamin B12 uptake, BtuC"/>
    <property type="match status" value="1"/>
</dbReference>
<feature type="transmembrane region" description="Helical" evidence="8">
    <location>
        <begin position="64"/>
        <end position="84"/>
    </location>
</feature>
<dbReference type="EMBL" id="ACIP02000001">
    <property type="protein sequence ID" value="EEP28734.1"/>
    <property type="molecule type" value="Genomic_DNA"/>
</dbReference>
<feature type="transmembrane region" description="Helical" evidence="8">
    <location>
        <begin position="200"/>
        <end position="220"/>
    </location>
</feature>
<dbReference type="PROSITE" id="PS51257">
    <property type="entry name" value="PROKAR_LIPOPROTEIN"/>
    <property type="match status" value="1"/>
</dbReference>
<evidence type="ECO:0000313" key="10">
    <source>
        <dbReference type="Proteomes" id="UP000003494"/>
    </source>
</evidence>
<organism evidence="9 10">
    <name type="scientific">Shuttleworthella satelles DSM 14600</name>
    <dbReference type="NCBI Taxonomy" id="626523"/>
    <lineage>
        <taxon>Bacteria</taxon>
        <taxon>Bacillati</taxon>
        <taxon>Bacillota</taxon>
        <taxon>Clostridia</taxon>
        <taxon>Lachnospirales</taxon>
        <taxon>Lachnospiraceae</taxon>
        <taxon>Shuttleworthella</taxon>
    </lineage>
</organism>
<dbReference type="GO" id="GO:0022857">
    <property type="term" value="F:transmembrane transporter activity"/>
    <property type="evidence" value="ECO:0007669"/>
    <property type="project" value="InterPro"/>
</dbReference>
<dbReference type="InterPro" id="IPR037294">
    <property type="entry name" value="ABC_BtuC-like"/>
</dbReference>
<keyword evidence="3" id="KW-0813">Transport</keyword>
<keyword evidence="10" id="KW-1185">Reference proteome</keyword>
<feature type="transmembrane region" description="Helical" evidence="8">
    <location>
        <begin position="150"/>
        <end position="170"/>
    </location>
</feature>
<dbReference type="InterPro" id="IPR000522">
    <property type="entry name" value="ABC_transptr_permease_BtuC"/>
</dbReference>
<feature type="transmembrane region" description="Helical" evidence="8">
    <location>
        <begin position="96"/>
        <end position="119"/>
    </location>
</feature>
<dbReference type="HOGENOM" id="CLU_013016_1_1_9"/>
<feature type="transmembrane region" description="Helical" evidence="8">
    <location>
        <begin position="240"/>
        <end position="268"/>
    </location>
</feature>
<evidence type="ECO:0000256" key="4">
    <source>
        <dbReference type="ARBA" id="ARBA00022475"/>
    </source>
</evidence>
<dbReference type="eggNOG" id="COG0609">
    <property type="taxonomic scope" value="Bacteria"/>
</dbReference>
<dbReference type="RefSeq" id="WP_006905122.1">
    <property type="nucleotide sequence ID" value="NZ_GG665866.1"/>
</dbReference>
<keyword evidence="7 8" id="KW-0472">Membrane</keyword>
<dbReference type="GO" id="GO:0033214">
    <property type="term" value="P:siderophore-iron import into cell"/>
    <property type="evidence" value="ECO:0007669"/>
    <property type="project" value="TreeGrafter"/>
</dbReference>
<keyword evidence="6 8" id="KW-1133">Transmembrane helix</keyword>
<keyword evidence="4" id="KW-1003">Cell membrane</keyword>
<dbReference type="GO" id="GO:0005886">
    <property type="term" value="C:plasma membrane"/>
    <property type="evidence" value="ECO:0007669"/>
    <property type="project" value="UniProtKB-SubCell"/>
</dbReference>
<gene>
    <name evidence="9" type="ORF">GCWU000342_00075</name>
</gene>
<evidence type="ECO:0000256" key="2">
    <source>
        <dbReference type="ARBA" id="ARBA00007935"/>
    </source>
</evidence>
<name>C4G8C8_9FIRM</name>
<dbReference type="PANTHER" id="PTHR30472">
    <property type="entry name" value="FERRIC ENTEROBACTIN TRANSPORT SYSTEM PERMEASE PROTEIN"/>
    <property type="match status" value="1"/>
</dbReference>
<proteinExistence type="inferred from homology"/>
<dbReference type="Proteomes" id="UP000003494">
    <property type="component" value="Unassembled WGS sequence"/>
</dbReference>
<dbReference type="AlphaFoldDB" id="C4G8C8"/>
<feature type="transmembrane region" description="Helical" evidence="8">
    <location>
        <begin position="125"/>
        <end position="143"/>
    </location>
</feature>
<feature type="transmembrane region" description="Helical" evidence="8">
    <location>
        <begin position="176"/>
        <end position="193"/>
    </location>
</feature>
<dbReference type="STRING" id="626523.GCWU000342_00075"/>
<comment type="caution">
    <text evidence="9">The sequence shown here is derived from an EMBL/GenBank/DDBJ whole genome shotgun (WGS) entry which is preliminary data.</text>
</comment>
<evidence type="ECO:0000313" key="9">
    <source>
        <dbReference type="EMBL" id="EEP28734.1"/>
    </source>
</evidence>
<reference evidence="9" key="1">
    <citation type="submission" date="2009-04" db="EMBL/GenBank/DDBJ databases">
        <authorList>
            <person name="Weinstock G."/>
            <person name="Sodergren E."/>
            <person name="Clifton S."/>
            <person name="Fulton L."/>
            <person name="Fulton B."/>
            <person name="Courtney L."/>
            <person name="Fronick C."/>
            <person name="Harrison M."/>
            <person name="Strong C."/>
            <person name="Farmer C."/>
            <person name="Delahaunty K."/>
            <person name="Markovic C."/>
            <person name="Hall O."/>
            <person name="Minx P."/>
            <person name="Tomlinson C."/>
            <person name="Mitreva M."/>
            <person name="Nelson J."/>
            <person name="Hou S."/>
            <person name="Wollam A."/>
            <person name="Pepin K.H."/>
            <person name="Johnson M."/>
            <person name="Bhonagiri V."/>
            <person name="Nash W.E."/>
            <person name="Warren W."/>
            <person name="Chinwalla A."/>
            <person name="Mardis E.R."/>
            <person name="Wilson R.K."/>
        </authorList>
    </citation>
    <scope>NUCLEOTIDE SEQUENCE [LARGE SCALE GENOMIC DNA]</scope>
    <source>
        <strain evidence="9">DSM 14600</strain>
    </source>
</reference>
<dbReference type="FunFam" id="1.10.3470.10:FF:000001">
    <property type="entry name" value="Vitamin B12 ABC transporter permease BtuC"/>
    <property type="match status" value="1"/>
</dbReference>
<evidence type="ECO:0000256" key="6">
    <source>
        <dbReference type="ARBA" id="ARBA00022989"/>
    </source>
</evidence>
<dbReference type="Pfam" id="PF01032">
    <property type="entry name" value="FecCD"/>
    <property type="match status" value="1"/>
</dbReference>
<comment type="similarity">
    <text evidence="2">Belongs to the binding-protein-dependent transport system permease family. FecCD subfamily.</text>
</comment>